<name>A0A0R1HPG6_9LACO</name>
<dbReference type="UniPathway" id="UPA00034">
    <property type="reaction ID" value="UER00021"/>
</dbReference>
<evidence type="ECO:0000256" key="1">
    <source>
        <dbReference type="ARBA" id="ARBA00001941"/>
    </source>
</evidence>
<dbReference type="Gene3D" id="3.30.70.360">
    <property type="match status" value="1"/>
</dbReference>
<comment type="cofactor">
    <cofactor evidence="1">
        <name>Co(2+)</name>
        <dbReference type="ChEBI" id="CHEBI:48828"/>
    </cofactor>
</comment>
<keyword evidence="13" id="KW-0170">Cobalt</keyword>
<comment type="catalytic activity">
    <reaction evidence="14">
        <text>N-succinyl-(2S,6S)-2,6-diaminopimelate + H2O = (2S,6S)-2,6-diaminopimelate + succinate</text>
        <dbReference type="Rhea" id="RHEA:22608"/>
        <dbReference type="ChEBI" id="CHEBI:15377"/>
        <dbReference type="ChEBI" id="CHEBI:30031"/>
        <dbReference type="ChEBI" id="CHEBI:57609"/>
        <dbReference type="ChEBI" id="CHEBI:58087"/>
        <dbReference type="EC" id="3.5.1.18"/>
    </reaction>
</comment>
<dbReference type="InterPro" id="IPR036264">
    <property type="entry name" value="Bact_exopeptidase_dim_dom"/>
</dbReference>
<dbReference type="EMBL" id="AZCX01000003">
    <property type="protein sequence ID" value="KRK48344.1"/>
    <property type="molecule type" value="Genomic_DNA"/>
</dbReference>
<gene>
    <name evidence="16" type="ORF">FC96_GL001444</name>
</gene>
<dbReference type="PANTHER" id="PTHR43808">
    <property type="entry name" value="ACETYLORNITHINE DEACETYLASE"/>
    <property type="match status" value="1"/>
</dbReference>
<evidence type="ECO:0000313" key="17">
    <source>
        <dbReference type="Proteomes" id="UP000050911"/>
    </source>
</evidence>
<dbReference type="PANTHER" id="PTHR43808:SF8">
    <property type="entry name" value="PEPTIDASE M20 DIMERISATION DOMAIN-CONTAINING PROTEIN"/>
    <property type="match status" value="1"/>
</dbReference>
<evidence type="ECO:0000256" key="2">
    <source>
        <dbReference type="ARBA" id="ARBA00001947"/>
    </source>
</evidence>
<dbReference type="GO" id="GO:0009089">
    <property type="term" value="P:lysine biosynthetic process via diaminopimelate"/>
    <property type="evidence" value="ECO:0007669"/>
    <property type="project" value="UniProtKB-UniPathway"/>
</dbReference>
<dbReference type="EC" id="3.5.1.18" evidence="5"/>
<proteinExistence type="inferred from homology"/>
<keyword evidence="8" id="KW-0479">Metal-binding</keyword>
<dbReference type="GO" id="GO:0009014">
    <property type="term" value="F:succinyl-diaminopimelate desuccinylase activity"/>
    <property type="evidence" value="ECO:0007669"/>
    <property type="project" value="UniProtKB-EC"/>
</dbReference>
<evidence type="ECO:0000313" key="16">
    <source>
        <dbReference type="EMBL" id="KRK48344.1"/>
    </source>
</evidence>
<dbReference type="InterPro" id="IPR002933">
    <property type="entry name" value="Peptidase_M20"/>
</dbReference>
<evidence type="ECO:0000256" key="7">
    <source>
        <dbReference type="ARBA" id="ARBA00022605"/>
    </source>
</evidence>
<reference evidence="16 17" key="1">
    <citation type="journal article" date="2015" name="Genome Announc.">
        <title>Expanding the biotechnology potential of lactobacilli through comparative genomics of 213 strains and associated genera.</title>
        <authorList>
            <person name="Sun Z."/>
            <person name="Harris H.M."/>
            <person name="McCann A."/>
            <person name="Guo C."/>
            <person name="Argimon S."/>
            <person name="Zhang W."/>
            <person name="Yang X."/>
            <person name="Jeffery I.B."/>
            <person name="Cooney J.C."/>
            <person name="Kagawa T.F."/>
            <person name="Liu W."/>
            <person name="Song Y."/>
            <person name="Salvetti E."/>
            <person name="Wrobel A."/>
            <person name="Rasinkangas P."/>
            <person name="Parkhill J."/>
            <person name="Rea M.C."/>
            <person name="O'Sullivan O."/>
            <person name="Ritari J."/>
            <person name="Douillard F.P."/>
            <person name="Paul Ross R."/>
            <person name="Yang R."/>
            <person name="Briner A.E."/>
            <person name="Felis G.E."/>
            <person name="de Vos W.M."/>
            <person name="Barrangou R."/>
            <person name="Klaenhammer T.R."/>
            <person name="Caufield P.W."/>
            <person name="Cui Y."/>
            <person name="Zhang H."/>
            <person name="O'Toole P.W."/>
        </authorList>
    </citation>
    <scope>NUCLEOTIDE SEQUENCE [LARGE SCALE GENOMIC DNA]</scope>
    <source>
        <strain evidence="16 17">JCM 15530</strain>
    </source>
</reference>
<dbReference type="InterPro" id="IPR050072">
    <property type="entry name" value="Peptidase_M20A"/>
</dbReference>
<evidence type="ECO:0000259" key="15">
    <source>
        <dbReference type="Pfam" id="PF07687"/>
    </source>
</evidence>
<dbReference type="SUPFAM" id="SSF53187">
    <property type="entry name" value="Zn-dependent exopeptidases"/>
    <property type="match status" value="1"/>
</dbReference>
<accession>A0A0R1HPG6</accession>
<keyword evidence="12" id="KW-0457">Lysine biosynthesis</keyword>
<dbReference type="Pfam" id="PF01546">
    <property type="entry name" value="Peptidase_M20"/>
    <property type="match status" value="1"/>
</dbReference>
<evidence type="ECO:0000256" key="3">
    <source>
        <dbReference type="ARBA" id="ARBA00005130"/>
    </source>
</evidence>
<dbReference type="STRING" id="1302272.FC96_GL001444"/>
<comment type="pathway">
    <text evidence="3">Amino-acid biosynthesis; L-lysine biosynthesis via DAP pathway; LL-2,6-diaminopimelate from (S)-tetrahydrodipicolinate (succinylase route): step 3/3.</text>
</comment>
<dbReference type="InterPro" id="IPR001261">
    <property type="entry name" value="ArgE/DapE_CS"/>
</dbReference>
<dbReference type="AlphaFoldDB" id="A0A0R1HPG6"/>
<protein>
    <recommendedName>
        <fullName evidence="6">Probable succinyl-diaminopimelate desuccinylase</fullName>
        <ecNumber evidence="5">3.5.1.18</ecNumber>
    </recommendedName>
</protein>
<dbReference type="GO" id="GO:0019877">
    <property type="term" value="P:diaminopimelate biosynthetic process"/>
    <property type="evidence" value="ECO:0007669"/>
    <property type="project" value="UniProtKB-KW"/>
</dbReference>
<keyword evidence="10" id="KW-0862">Zinc</keyword>
<dbReference type="NCBIfam" id="NF006365">
    <property type="entry name" value="PRK08588.1"/>
    <property type="match status" value="1"/>
</dbReference>
<evidence type="ECO:0000256" key="6">
    <source>
        <dbReference type="ARBA" id="ARBA00016853"/>
    </source>
</evidence>
<dbReference type="Proteomes" id="UP000050911">
    <property type="component" value="Unassembled WGS sequence"/>
</dbReference>
<keyword evidence="9" id="KW-0378">Hydrolase</keyword>
<dbReference type="PROSITE" id="PS00759">
    <property type="entry name" value="ARGE_DAPE_CPG2_2"/>
    <property type="match status" value="1"/>
</dbReference>
<evidence type="ECO:0000256" key="12">
    <source>
        <dbReference type="ARBA" id="ARBA00023154"/>
    </source>
</evidence>
<evidence type="ECO:0000256" key="5">
    <source>
        <dbReference type="ARBA" id="ARBA00011921"/>
    </source>
</evidence>
<comment type="similarity">
    <text evidence="4">Belongs to the peptidase M20A family.</text>
</comment>
<dbReference type="GO" id="GO:0046872">
    <property type="term" value="F:metal ion binding"/>
    <property type="evidence" value="ECO:0007669"/>
    <property type="project" value="UniProtKB-KW"/>
</dbReference>
<keyword evidence="17" id="KW-1185">Reference proteome</keyword>
<sequence>MNEEAFKAMEKEAELNILRDLIKIQTPNSNELRVAEYIGKLFDAHGISYYIDKFDDDPTRANLVAEIGEKETDDVLAFAGHQDTVAITDPDDWTHDPFDPVIEGDKLYGRGAADMKSGLAAQIIALIDLADSGVKIPGTLRFIATAGEEYGTPGAWKLNAAGVVKDVSALVIGEPTSGDVIYAHSGSMNYKVVSHGTAVHSSTPELGVNAIKGLNAFINAEDTLFDDAGEDPYLGHVKHSITLISGGDQVNIIPDHAELWGNIRPTETFNNDQVIEHLESAIRQLNDSTPFNLELTITHNFLPVETEPDNEFVQLVKTASDNAYAADDRTPKLDTINGATDASVFVTTNDQMPVVIFGADQWDKAHQVNEYTTLSSFYATIDGYEEIAKKYFEVKVAAK</sequence>
<dbReference type="Gene3D" id="3.40.630.10">
    <property type="entry name" value="Zn peptidases"/>
    <property type="match status" value="2"/>
</dbReference>
<dbReference type="Pfam" id="PF07687">
    <property type="entry name" value="M20_dimer"/>
    <property type="match status" value="1"/>
</dbReference>
<keyword evidence="11" id="KW-0220">Diaminopimelate biosynthesis</keyword>
<dbReference type="SUPFAM" id="SSF55031">
    <property type="entry name" value="Bacterial exopeptidase dimerisation domain"/>
    <property type="match status" value="1"/>
</dbReference>
<comment type="cofactor">
    <cofactor evidence="2">
        <name>Zn(2+)</name>
        <dbReference type="ChEBI" id="CHEBI:29105"/>
    </cofactor>
</comment>
<dbReference type="PROSITE" id="PS00758">
    <property type="entry name" value="ARGE_DAPE_CPG2_1"/>
    <property type="match status" value="1"/>
</dbReference>
<dbReference type="InterPro" id="IPR011650">
    <property type="entry name" value="Peptidase_M20_dimer"/>
</dbReference>
<feature type="domain" description="Peptidase M20 dimerisation" evidence="15">
    <location>
        <begin position="182"/>
        <end position="286"/>
    </location>
</feature>
<evidence type="ECO:0000256" key="13">
    <source>
        <dbReference type="ARBA" id="ARBA00023285"/>
    </source>
</evidence>
<keyword evidence="7" id="KW-0028">Amino-acid biosynthesis</keyword>
<evidence type="ECO:0000256" key="8">
    <source>
        <dbReference type="ARBA" id="ARBA00022723"/>
    </source>
</evidence>
<dbReference type="InterPro" id="IPR010182">
    <property type="entry name" value="ArgE/DapE"/>
</dbReference>
<evidence type="ECO:0000256" key="10">
    <source>
        <dbReference type="ARBA" id="ARBA00022833"/>
    </source>
</evidence>
<comment type="caution">
    <text evidence="16">The sequence shown here is derived from an EMBL/GenBank/DDBJ whole genome shotgun (WGS) entry which is preliminary data.</text>
</comment>
<dbReference type="CDD" id="cd08659">
    <property type="entry name" value="M20_ArgE_DapE-like"/>
    <property type="match status" value="1"/>
</dbReference>
<evidence type="ECO:0000256" key="4">
    <source>
        <dbReference type="ARBA" id="ARBA00006247"/>
    </source>
</evidence>
<dbReference type="NCBIfam" id="TIGR01910">
    <property type="entry name" value="DapE-ArgE"/>
    <property type="match status" value="1"/>
</dbReference>
<organism evidence="16 17">
    <name type="scientific">Secundilactobacillus kimchicus JCM 15530</name>
    <dbReference type="NCBI Taxonomy" id="1302272"/>
    <lineage>
        <taxon>Bacteria</taxon>
        <taxon>Bacillati</taxon>
        <taxon>Bacillota</taxon>
        <taxon>Bacilli</taxon>
        <taxon>Lactobacillales</taxon>
        <taxon>Lactobacillaceae</taxon>
        <taxon>Secundilactobacillus</taxon>
    </lineage>
</organism>
<evidence type="ECO:0000256" key="11">
    <source>
        <dbReference type="ARBA" id="ARBA00022915"/>
    </source>
</evidence>
<evidence type="ECO:0000256" key="14">
    <source>
        <dbReference type="ARBA" id="ARBA00051301"/>
    </source>
</evidence>
<evidence type="ECO:0000256" key="9">
    <source>
        <dbReference type="ARBA" id="ARBA00022801"/>
    </source>
</evidence>
<dbReference type="PATRIC" id="fig|1302272.5.peg.1456"/>